<dbReference type="PANTHER" id="PTHR11384:SF59">
    <property type="entry name" value="LYSOSOMAL COBALAMIN TRANSPORTER ABCD4"/>
    <property type="match status" value="1"/>
</dbReference>
<reference evidence="12" key="2">
    <citation type="submission" date="2021-08" db="EMBL/GenBank/DDBJ databases">
        <authorList>
            <person name="Tani A."/>
            <person name="Ola A."/>
            <person name="Ogura Y."/>
            <person name="Katsura K."/>
            <person name="Hayashi T."/>
        </authorList>
    </citation>
    <scope>NUCLEOTIDE SEQUENCE</scope>
    <source>
        <strain evidence="12">KCTC 52305</strain>
    </source>
</reference>
<organism evidence="12 13">
    <name type="scientific">Methylobacterium crusticola</name>
    <dbReference type="NCBI Taxonomy" id="1697972"/>
    <lineage>
        <taxon>Bacteria</taxon>
        <taxon>Pseudomonadati</taxon>
        <taxon>Pseudomonadota</taxon>
        <taxon>Alphaproteobacteria</taxon>
        <taxon>Hyphomicrobiales</taxon>
        <taxon>Methylobacteriaceae</taxon>
        <taxon>Methylobacterium</taxon>
    </lineage>
</organism>
<dbReference type="PROSITE" id="PS00211">
    <property type="entry name" value="ABC_TRANSPORTER_1"/>
    <property type="match status" value="1"/>
</dbReference>
<feature type="domain" description="ABC transmembrane type-1" evidence="11">
    <location>
        <begin position="97"/>
        <end position="388"/>
    </location>
</feature>
<comment type="similarity">
    <text evidence="2">Belongs to the ABC transporter superfamily.</text>
</comment>
<feature type="transmembrane region" description="Helical" evidence="9">
    <location>
        <begin position="240"/>
        <end position="259"/>
    </location>
</feature>
<keyword evidence="3" id="KW-0813">Transport</keyword>
<reference evidence="12" key="1">
    <citation type="journal article" date="2021" name="Front. Microbiol.">
        <title>Comprehensive Comparative Genomics and Phenotyping of Methylobacterium Species.</title>
        <authorList>
            <person name="Alessa O."/>
            <person name="Ogura Y."/>
            <person name="Fujitani Y."/>
            <person name="Takami H."/>
            <person name="Hayashi T."/>
            <person name="Sahin N."/>
            <person name="Tani A."/>
        </authorList>
    </citation>
    <scope>NUCLEOTIDE SEQUENCE</scope>
    <source>
        <strain evidence="12">KCTC 52305</strain>
    </source>
</reference>
<dbReference type="Gene3D" id="1.20.1560.10">
    <property type="entry name" value="ABC transporter type 1, transmembrane domain"/>
    <property type="match status" value="1"/>
</dbReference>
<dbReference type="PANTHER" id="PTHR11384">
    <property type="entry name" value="ATP-BINDING CASSETTE, SUB-FAMILY D MEMBER"/>
    <property type="match status" value="1"/>
</dbReference>
<gene>
    <name evidence="12" type="primary">bacA</name>
    <name evidence="12" type="ORF">OPKNFCMD_1756</name>
</gene>
<dbReference type="Pfam" id="PF00005">
    <property type="entry name" value="ABC_tran"/>
    <property type="match status" value="1"/>
</dbReference>
<protein>
    <submittedName>
        <fullName evidence="12">Vitamin B12 transport ATP-binding protein BacA</fullName>
    </submittedName>
</protein>
<dbReference type="Proteomes" id="UP001055167">
    <property type="component" value="Unassembled WGS sequence"/>
</dbReference>
<evidence type="ECO:0000259" key="10">
    <source>
        <dbReference type="PROSITE" id="PS50893"/>
    </source>
</evidence>
<evidence type="ECO:0000256" key="6">
    <source>
        <dbReference type="ARBA" id="ARBA00022840"/>
    </source>
</evidence>
<dbReference type="EMBL" id="BPQH01000004">
    <property type="protein sequence ID" value="GJD49029.1"/>
    <property type="molecule type" value="Genomic_DNA"/>
</dbReference>
<comment type="subcellular location">
    <subcellularLocation>
        <location evidence="1">Cell membrane</location>
        <topology evidence="1">Multi-pass membrane protein</topology>
    </subcellularLocation>
</comment>
<name>A0ABQ4QVS2_9HYPH</name>
<keyword evidence="8 9" id="KW-0472">Membrane</keyword>
<keyword evidence="6 12" id="KW-0067">ATP-binding</keyword>
<keyword evidence="5" id="KW-0547">Nucleotide-binding</keyword>
<feature type="transmembrane region" description="Helical" evidence="9">
    <location>
        <begin position="207"/>
        <end position="228"/>
    </location>
</feature>
<dbReference type="InterPro" id="IPR050835">
    <property type="entry name" value="ABC_transporter_sub-D"/>
</dbReference>
<evidence type="ECO:0000256" key="4">
    <source>
        <dbReference type="ARBA" id="ARBA00022692"/>
    </source>
</evidence>
<keyword evidence="13" id="KW-1185">Reference proteome</keyword>
<evidence type="ECO:0000256" key="7">
    <source>
        <dbReference type="ARBA" id="ARBA00022989"/>
    </source>
</evidence>
<feature type="domain" description="ABC transporter" evidence="10">
    <location>
        <begin position="425"/>
        <end position="636"/>
    </location>
</feature>
<accession>A0ABQ4QVS2</accession>
<evidence type="ECO:0000256" key="8">
    <source>
        <dbReference type="ARBA" id="ARBA00023136"/>
    </source>
</evidence>
<dbReference type="Pfam" id="PF06472">
    <property type="entry name" value="ABC_membrane_2"/>
    <property type="match status" value="1"/>
</dbReference>
<evidence type="ECO:0000256" key="9">
    <source>
        <dbReference type="SAM" id="Phobius"/>
    </source>
</evidence>
<dbReference type="CDD" id="cd03223">
    <property type="entry name" value="ABCD_peroxisomal_ALDP"/>
    <property type="match status" value="1"/>
</dbReference>
<dbReference type="InterPro" id="IPR003439">
    <property type="entry name" value="ABC_transporter-like_ATP-bd"/>
</dbReference>
<dbReference type="GO" id="GO:0005524">
    <property type="term" value="F:ATP binding"/>
    <property type="evidence" value="ECO:0007669"/>
    <property type="project" value="UniProtKB-KW"/>
</dbReference>
<evidence type="ECO:0000256" key="1">
    <source>
        <dbReference type="ARBA" id="ARBA00004651"/>
    </source>
</evidence>
<evidence type="ECO:0000313" key="13">
    <source>
        <dbReference type="Proteomes" id="UP001055167"/>
    </source>
</evidence>
<evidence type="ECO:0000256" key="3">
    <source>
        <dbReference type="ARBA" id="ARBA00022448"/>
    </source>
</evidence>
<evidence type="ECO:0000313" key="12">
    <source>
        <dbReference type="EMBL" id="GJD49029.1"/>
    </source>
</evidence>
<dbReference type="PROSITE" id="PS50893">
    <property type="entry name" value="ABC_TRANSPORTER_2"/>
    <property type="match status" value="1"/>
</dbReference>
<dbReference type="SMART" id="SM00382">
    <property type="entry name" value="AAA"/>
    <property type="match status" value="1"/>
</dbReference>
<dbReference type="SUPFAM" id="SSF52540">
    <property type="entry name" value="P-loop containing nucleoside triphosphate hydrolases"/>
    <property type="match status" value="1"/>
</dbReference>
<dbReference type="Gene3D" id="3.40.50.300">
    <property type="entry name" value="P-loop containing nucleotide triphosphate hydrolases"/>
    <property type="match status" value="1"/>
</dbReference>
<comment type="caution">
    <text evidence="12">The sequence shown here is derived from an EMBL/GenBank/DDBJ whole genome shotgun (WGS) entry which is preliminary data.</text>
</comment>
<dbReference type="SUPFAM" id="SSF90123">
    <property type="entry name" value="ABC transporter transmembrane region"/>
    <property type="match status" value="1"/>
</dbReference>
<sequence length="638" mass="70750">MVLPWGCRMAAGPPGPAARHSPAVLAAAHTDGSPARSALETAMHGLKQALLQIWRLTYPYYTTRETTEVRLWPLPAIRMQERWIALLMAATVIGIEFAQVAINVRLSYFNRDWFNAIQGKDAAAFWSLLFSVFCVWAAVYVASAIIQYVIQSFLRIRWRAWMTRHYVDRWLGGDAHYRMGFSGAQTDNPDQRIADDIDQFTQTTQSLAISFLSAASNLISFSVILWNISASFTVPGTDWHVPGFLVWGALIYSGLVTWITHRIGRPLIRLNFEQQRREADFRFSLARLREYGEQVALLGGAEAEKASLRGRFGALIANFYAIVDRRKKLAAFTTSYQQVNVVIPYILVAPYYFAGQIPLGVMTQTAGAFARVESTMSFFITFYVTLADYKAQVDRLTTFDASMERAVAMGAQSRLRVAPRDGGALHLSGLGLDLPDGRRIAEAQDLTLRPGETTLLTGPSGSGKSTLFRAIAGIWPFGEGEVATPAGARLMLLPQRPYLPMGSLRSAATYPDASGRHDDAAIREALEAARLPHLAGRLDEDAPWAQTLSLGEQQRLAIARALLAKPDWLFLDEATAALDEPTEAALYRMLRQRLPDTTLVSIGHRSTLGAFHERRLDMTPREDGRFVPTDVRAPVAAQ</sequence>
<dbReference type="InterPro" id="IPR003593">
    <property type="entry name" value="AAA+_ATPase"/>
</dbReference>
<dbReference type="InterPro" id="IPR017871">
    <property type="entry name" value="ABC_transporter-like_CS"/>
</dbReference>
<proteinExistence type="inferred from homology"/>
<evidence type="ECO:0000256" key="5">
    <source>
        <dbReference type="ARBA" id="ARBA00022741"/>
    </source>
</evidence>
<keyword evidence="4 9" id="KW-0812">Transmembrane</keyword>
<evidence type="ECO:0000256" key="2">
    <source>
        <dbReference type="ARBA" id="ARBA00005417"/>
    </source>
</evidence>
<feature type="transmembrane region" description="Helical" evidence="9">
    <location>
        <begin position="83"/>
        <end position="104"/>
    </location>
</feature>
<dbReference type="InterPro" id="IPR027417">
    <property type="entry name" value="P-loop_NTPase"/>
</dbReference>
<evidence type="ECO:0000259" key="11">
    <source>
        <dbReference type="PROSITE" id="PS50929"/>
    </source>
</evidence>
<dbReference type="InterPro" id="IPR011527">
    <property type="entry name" value="ABC1_TM_dom"/>
</dbReference>
<feature type="transmembrane region" description="Helical" evidence="9">
    <location>
        <begin position="124"/>
        <end position="150"/>
    </location>
</feature>
<dbReference type="InterPro" id="IPR036640">
    <property type="entry name" value="ABC1_TM_sf"/>
</dbReference>
<dbReference type="PROSITE" id="PS50929">
    <property type="entry name" value="ABC_TM1F"/>
    <property type="match status" value="1"/>
</dbReference>
<keyword evidence="7 9" id="KW-1133">Transmembrane helix</keyword>